<comment type="caution">
    <text evidence="1">The sequence shown here is derived from an EMBL/GenBank/DDBJ whole genome shotgun (WGS) entry which is preliminary data.</text>
</comment>
<dbReference type="Proteomes" id="UP000614424">
    <property type="component" value="Unassembled WGS sequence"/>
</dbReference>
<protein>
    <submittedName>
        <fullName evidence="1">Uncharacterized protein</fullName>
    </submittedName>
</protein>
<reference evidence="1 2" key="1">
    <citation type="submission" date="2020-08" db="EMBL/GenBank/DDBJ databases">
        <title>Bridging the membrane lipid divide: bacteria of the FCB group superphylum have the potential to synthesize archaeal ether lipids.</title>
        <authorList>
            <person name="Villanueva L."/>
            <person name="Von Meijenfeldt F.A.B."/>
            <person name="Westbye A.B."/>
            <person name="Yadav S."/>
            <person name="Hopmans E.C."/>
            <person name="Dutilh B.E."/>
            <person name="Sinninghe Damste J.S."/>
        </authorList>
    </citation>
    <scope>NUCLEOTIDE SEQUENCE [LARGE SCALE GENOMIC DNA]</scope>
    <source>
        <strain evidence="1">NIOZ-UU47</strain>
    </source>
</reference>
<dbReference type="AlphaFoldDB" id="A0A8J6TG63"/>
<accession>A0A8J6TG63</accession>
<name>A0A8J6TG63_9BACT</name>
<evidence type="ECO:0000313" key="1">
    <source>
        <dbReference type="EMBL" id="MBC8318323.1"/>
    </source>
</evidence>
<evidence type="ECO:0000313" key="2">
    <source>
        <dbReference type="Proteomes" id="UP000614424"/>
    </source>
</evidence>
<gene>
    <name evidence="1" type="ORF">H8E41_10495</name>
</gene>
<sequence>MKNITDIDHLITALPKDATCYGYCTACDEVHYLTEGNSRKYALELMAELEQNKRIDFHTPDPEPTFSTDCLWEKRGGQMFGVLECVDADGNTVVLRAFSGQFNTRWQAEGWVPPTFDLDGYYQILPKIESSVHQMTDDIESCKQKADQCKLKFEEAMRSGGRAAQKGCRRQMREAFKALELSKKNRRTYSQSMMFVFQDLYQLQNFKGDQHSILNVFYEDRGIPTGSGDCCAPKLLHAAAQNGLTPLGLTEFYFGKENKSSTKYHKKFYLGCKNKCQPILGYMLCGL</sequence>
<organism evidence="1 2">
    <name type="scientific">Candidatus Desulfobia pelagia</name>
    <dbReference type="NCBI Taxonomy" id="2841692"/>
    <lineage>
        <taxon>Bacteria</taxon>
        <taxon>Pseudomonadati</taxon>
        <taxon>Thermodesulfobacteriota</taxon>
        <taxon>Desulfobulbia</taxon>
        <taxon>Desulfobulbales</taxon>
        <taxon>Desulfobulbaceae</taxon>
        <taxon>Candidatus Desulfobia</taxon>
    </lineage>
</organism>
<proteinExistence type="predicted"/>
<dbReference type="EMBL" id="JACNJZ010000148">
    <property type="protein sequence ID" value="MBC8318323.1"/>
    <property type="molecule type" value="Genomic_DNA"/>
</dbReference>